<dbReference type="Proteomes" id="UP001054252">
    <property type="component" value="Unassembled WGS sequence"/>
</dbReference>
<feature type="transmembrane region" description="Helical" evidence="2">
    <location>
        <begin position="76"/>
        <end position="98"/>
    </location>
</feature>
<comment type="caution">
    <text evidence="3">The sequence shown here is derived from an EMBL/GenBank/DDBJ whole genome shotgun (WGS) entry which is preliminary data.</text>
</comment>
<feature type="transmembrane region" description="Helical" evidence="2">
    <location>
        <begin position="104"/>
        <end position="127"/>
    </location>
</feature>
<dbReference type="EMBL" id="BPVZ01000014">
    <property type="protein sequence ID" value="GKU99648.1"/>
    <property type="molecule type" value="Genomic_DNA"/>
</dbReference>
<sequence length="139" mass="15834">MVESLNGDWIKFGASSGENQSVRPPRYNLILGNQAGNSVARRSSYADHPEQHRSHNSESRNLMERHPFSHHKSLDFFIHFSSKFPLVVIFLLIVFFVIPGSAIVLLLYFLVTVIFAIPSLSVLYFTLPTLEKLMREITS</sequence>
<reference evidence="3 4" key="1">
    <citation type="journal article" date="2021" name="Commun. Biol.">
        <title>The genome of Shorea leprosula (Dipterocarpaceae) highlights the ecological relevance of drought in aseasonal tropical rainforests.</title>
        <authorList>
            <person name="Ng K.K.S."/>
            <person name="Kobayashi M.J."/>
            <person name="Fawcett J.A."/>
            <person name="Hatakeyama M."/>
            <person name="Paape T."/>
            <person name="Ng C.H."/>
            <person name="Ang C.C."/>
            <person name="Tnah L.H."/>
            <person name="Lee C.T."/>
            <person name="Nishiyama T."/>
            <person name="Sese J."/>
            <person name="O'Brien M.J."/>
            <person name="Copetti D."/>
            <person name="Mohd Noor M.I."/>
            <person name="Ong R.C."/>
            <person name="Putra M."/>
            <person name="Sireger I.Z."/>
            <person name="Indrioko S."/>
            <person name="Kosugi Y."/>
            <person name="Izuno A."/>
            <person name="Isagi Y."/>
            <person name="Lee S.L."/>
            <person name="Shimizu K.K."/>
        </authorList>
    </citation>
    <scope>NUCLEOTIDE SEQUENCE [LARGE SCALE GENOMIC DNA]</scope>
    <source>
        <strain evidence="3">214</strain>
    </source>
</reference>
<accession>A0AAV5IN99</accession>
<evidence type="ECO:0000313" key="3">
    <source>
        <dbReference type="EMBL" id="GKU99648.1"/>
    </source>
</evidence>
<keyword evidence="2" id="KW-0472">Membrane</keyword>
<name>A0AAV5IN99_9ROSI</name>
<evidence type="ECO:0000256" key="1">
    <source>
        <dbReference type="SAM" id="MobiDB-lite"/>
    </source>
</evidence>
<evidence type="ECO:0000256" key="2">
    <source>
        <dbReference type="SAM" id="Phobius"/>
    </source>
</evidence>
<keyword evidence="2" id="KW-1133">Transmembrane helix</keyword>
<keyword evidence="4" id="KW-1185">Reference proteome</keyword>
<proteinExistence type="predicted"/>
<feature type="compositionally biased region" description="Basic and acidic residues" evidence="1">
    <location>
        <begin position="44"/>
        <end position="60"/>
    </location>
</feature>
<evidence type="ECO:0000313" key="4">
    <source>
        <dbReference type="Proteomes" id="UP001054252"/>
    </source>
</evidence>
<dbReference type="AlphaFoldDB" id="A0AAV5IN99"/>
<dbReference type="PANTHER" id="PTHR46616:SF1">
    <property type="entry name" value="TRANSCRIPTION FACTOR C2H2 FAMILY-RELATED"/>
    <property type="match status" value="1"/>
</dbReference>
<keyword evidence="2" id="KW-0812">Transmembrane</keyword>
<gene>
    <name evidence="3" type="ORF">SLEP1_g12462</name>
</gene>
<dbReference type="PANTHER" id="PTHR46616">
    <property type="entry name" value="UBIQUITIN-PROTEIN LIGASE"/>
    <property type="match status" value="1"/>
</dbReference>
<protein>
    <submittedName>
        <fullName evidence="3">Uncharacterized protein</fullName>
    </submittedName>
</protein>
<feature type="region of interest" description="Disordered" evidence="1">
    <location>
        <begin position="38"/>
        <end position="60"/>
    </location>
</feature>
<organism evidence="3 4">
    <name type="scientific">Rubroshorea leprosula</name>
    <dbReference type="NCBI Taxonomy" id="152421"/>
    <lineage>
        <taxon>Eukaryota</taxon>
        <taxon>Viridiplantae</taxon>
        <taxon>Streptophyta</taxon>
        <taxon>Embryophyta</taxon>
        <taxon>Tracheophyta</taxon>
        <taxon>Spermatophyta</taxon>
        <taxon>Magnoliopsida</taxon>
        <taxon>eudicotyledons</taxon>
        <taxon>Gunneridae</taxon>
        <taxon>Pentapetalae</taxon>
        <taxon>rosids</taxon>
        <taxon>malvids</taxon>
        <taxon>Malvales</taxon>
        <taxon>Dipterocarpaceae</taxon>
        <taxon>Rubroshorea</taxon>
    </lineage>
</organism>